<evidence type="ECO:0000256" key="3">
    <source>
        <dbReference type="ARBA" id="ARBA00022475"/>
    </source>
</evidence>
<evidence type="ECO:0000256" key="6">
    <source>
        <dbReference type="ARBA" id="ARBA00023136"/>
    </source>
</evidence>
<reference evidence="9 10" key="1">
    <citation type="submission" date="2018-01" db="EMBL/GenBank/DDBJ databases">
        <title>Lactibacter flavus gen. nov., sp. nov., a novel bacterium of the family Propionibacteriaceae isolated from raw milk and dairy products.</title>
        <authorList>
            <person name="Wenning M."/>
            <person name="Breitenwieser F."/>
            <person name="Huptas C."/>
            <person name="von Neubeck M."/>
            <person name="Busse H.-J."/>
            <person name="Scherer S."/>
        </authorList>
    </citation>
    <scope>NUCLEOTIDE SEQUENCE [LARGE SCALE GENOMIC DNA]</scope>
    <source>
        <strain evidence="9 10">VG341</strain>
    </source>
</reference>
<dbReference type="AlphaFoldDB" id="A0A4Q2EK02"/>
<keyword evidence="3" id="KW-1003">Cell membrane</keyword>
<dbReference type="GO" id="GO:0055085">
    <property type="term" value="P:transmembrane transport"/>
    <property type="evidence" value="ECO:0007669"/>
    <property type="project" value="InterPro"/>
</dbReference>
<evidence type="ECO:0000313" key="9">
    <source>
        <dbReference type="EMBL" id="RXW32305.1"/>
    </source>
</evidence>
<evidence type="ECO:0000259" key="8">
    <source>
        <dbReference type="PROSITE" id="PS50928"/>
    </source>
</evidence>
<gene>
    <name evidence="9" type="ORF">C1706_07025</name>
</gene>
<evidence type="ECO:0000256" key="2">
    <source>
        <dbReference type="ARBA" id="ARBA00022448"/>
    </source>
</evidence>
<feature type="transmembrane region" description="Helical" evidence="7">
    <location>
        <begin position="102"/>
        <end position="122"/>
    </location>
</feature>
<keyword evidence="4 7" id="KW-0812">Transmembrane</keyword>
<dbReference type="OrthoDB" id="147688at2"/>
<name>A0A4Q2EK02_9ACTN</name>
<feature type="transmembrane region" description="Helical" evidence="7">
    <location>
        <begin position="282"/>
        <end position="303"/>
    </location>
</feature>
<sequence>MARFLARRLGLAVGILLVLSFAMYGLLDIALDPLADLRENPAPNREEMIANRVRLLNLDLPWYQRYFLWLSHFVRGDFGLAWKTMQPVGAIVQSAVATSIQLIFAATIISILTGVTIGLISALRQYTTFDYVITFISFLLYSLPVFWVAVLLKQFFAIGANDYIANPSINWVAVLIASVVSGLFWAGALGGRRRKKLIVFASAFGLTLVLLAALLLSGWVSHPQIGLVGIVIGSLAAALAVTALFAGMNNRRALYSALTAAAVGAISWWPLQWLFVLVPMNWGWMIGLLALAMVICAGIGWLYGGPDRNVSMRGAMFVGLFSSVLVFLDRVLQTWPEYYNTSEINGRPIATLGAQTPGLNADFWMAQLDRATHLMLPTIALVLISFATYTRYERGAMLEVLNQDYIRTARAKGLSERVVIVRHALRNALMPLASVVPVDFITLIGGAVITETIFSWAGMGRLFIDSMTNQEVDPVMFYIMLTGALAMIANLVADFLYAVIDPRIRVNA</sequence>
<keyword evidence="10" id="KW-1185">Reference proteome</keyword>
<feature type="transmembrane region" description="Helical" evidence="7">
    <location>
        <begin position="310"/>
        <end position="328"/>
    </location>
</feature>
<feature type="transmembrane region" description="Helical" evidence="7">
    <location>
        <begin position="197"/>
        <end position="219"/>
    </location>
</feature>
<evidence type="ECO:0000256" key="4">
    <source>
        <dbReference type="ARBA" id="ARBA00022692"/>
    </source>
</evidence>
<dbReference type="GO" id="GO:0005886">
    <property type="term" value="C:plasma membrane"/>
    <property type="evidence" value="ECO:0007669"/>
    <property type="project" value="UniProtKB-SubCell"/>
</dbReference>
<feature type="transmembrane region" description="Helical" evidence="7">
    <location>
        <begin position="432"/>
        <end position="457"/>
    </location>
</feature>
<comment type="caution">
    <text evidence="9">The sequence shown here is derived from an EMBL/GenBank/DDBJ whole genome shotgun (WGS) entry which is preliminary data.</text>
</comment>
<dbReference type="PROSITE" id="PS50928">
    <property type="entry name" value="ABC_TM1"/>
    <property type="match status" value="1"/>
</dbReference>
<dbReference type="CDD" id="cd06261">
    <property type="entry name" value="TM_PBP2"/>
    <property type="match status" value="2"/>
</dbReference>
<comment type="similarity">
    <text evidence="7">Belongs to the binding-protein-dependent transport system permease family.</text>
</comment>
<dbReference type="EMBL" id="PPCV01000004">
    <property type="protein sequence ID" value="RXW32305.1"/>
    <property type="molecule type" value="Genomic_DNA"/>
</dbReference>
<evidence type="ECO:0000256" key="1">
    <source>
        <dbReference type="ARBA" id="ARBA00004651"/>
    </source>
</evidence>
<proteinExistence type="inferred from homology"/>
<dbReference type="PANTHER" id="PTHR43163">
    <property type="entry name" value="DIPEPTIDE TRANSPORT SYSTEM PERMEASE PROTEIN DPPB-RELATED"/>
    <property type="match status" value="1"/>
</dbReference>
<dbReference type="PANTHER" id="PTHR43163:SF6">
    <property type="entry name" value="DIPEPTIDE TRANSPORT SYSTEM PERMEASE PROTEIN DPPB-RELATED"/>
    <property type="match status" value="1"/>
</dbReference>
<feature type="transmembrane region" description="Helical" evidence="7">
    <location>
        <begin position="225"/>
        <end position="246"/>
    </location>
</feature>
<feature type="transmembrane region" description="Helical" evidence="7">
    <location>
        <begin position="371"/>
        <end position="389"/>
    </location>
</feature>
<evidence type="ECO:0000256" key="7">
    <source>
        <dbReference type="RuleBase" id="RU363032"/>
    </source>
</evidence>
<keyword evidence="5 7" id="KW-1133">Transmembrane helix</keyword>
<keyword evidence="6 7" id="KW-0472">Membrane</keyword>
<feature type="transmembrane region" description="Helical" evidence="7">
    <location>
        <begin position="9"/>
        <end position="27"/>
    </location>
</feature>
<protein>
    <submittedName>
        <fullName evidence="9">ABC transporter permease</fullName>
    </submittedName>
</protein>
<dbReference type="InterPro" id="IPR000515">
    <property type="entry name" value="MetI-like"/>
</dbReference>
<dbReference type="Proteomes" id="UP000290624">
    <property type="component" value="Unassembled WGS sequence"/>
</dbReference>
<dbReference type="InterPro" id="IPR035906">
    <property type="entry name" value="MetI-like_sf"/>
</dbReference>
<feature type="transmembrane region" description="Helical" evidence="7">
    <location>
        <begin position="129"/>
        <end position="149"/>
    </location>
</feature>
<dbReference type="RefSeq" id="WP_129458517.1">
    <property type="nucleotide sequence ID" value="NZ_PPCV01000004.1"/>
</dbReference>
<keyword evidence="2 7" id="KW-0813">Transport</keyword>
<comment type="subcellular location">
    <subcellularLocation>
        <location evidence="1 7">Cell membrane</location>
        <topology evidence="1 7">Multi-pass membrane protein</topology>
    </subcellularLocation>
</comment>
<feature type="transmembrane region" description="Helical" evidence="7">
    <location>
        <begin position="169"/>
        <end position="190"/>
    </location>
</feature>
<dbReference type="Pfam" id="PF00528">
    <property type="entry name" value="BPD_transp_1"/>
    <property type="match status" value="1"/>
</dbReference>
<organism evidence="9 10">
    <name type="scientific">Propioniciclava flava</name>
    <dbReference type="NCBI Taxonomy" id="2072026"/>
    <lineage>
        <taxon>Bacteria</taxon>
        <taxon>Bacillati</taxon>
        <taxon>Actinomycetota</taxon>
        <taxon>Actinomycetes</taxon>
        <taxon>Propionibacteriales</taxon>
        <taxon>Propionibacteriaceae</taxon>
        <taxon>Propioniciclava</taxon>
    </lineage>
</organism>
<feature type="transmembrane region" description="Helical" evidence="7">
    <location>
        <begin position="253"/>
        <end position="270"/>
    </location>
</feature>
<evidence type="ECO:0000256" key="5">
    <source>
        <dbReference type="ARBA" id="ARBA00022989"/>
    </source>
</evidence>
<accession>A0A4Q2EK02</accession>
<evidence type="ECO:0000313" key="10">
    <source>
        <dbReference type="Proteomes" id="UP000290624"/>
    </source>
</evidence>
<feature type="transmembrane region" description="Helical" evidence="7">
    <location>
        <begin position="477"/>
        <end position="500"/>
    </location>
</feature>
<feature type="domain" description="ABC transmembrane type-1" evidence="8">
    <location>
        <begin position="96"/>
        <end position="497"/>
    </location>
</feature>
<dbReference type="SUPFAM" id="SSF161098">
    <property type="entry name" value="MetI-like"/>
    <property type="match status" value="1"/>
</dbReference>